<dbReference type="PROSITE" id="PS50994">
    <property type="entry name" value="INTEGRASE"/>
    <property type="match status" value="1"/>
</dbReference>
<evidence type="ECO:0000256" key="2">
    <source>
        <dbReference type="ARBA" id="ARBA00022679"/>
    </source>
</evidence>
<dbReference type="PANTHER" id="PTHR37984:SF5">
    <property type="entry name" value="PROTEIN NYNRIN-LIKE"/>
    <property type="match status" value="1"/>
</dbReference>
<dbReference type="OrthoDB" id="6382106at2759"/>
<feature type="domain" description="Integrase catalytic" evidence="9">
    <location>
        <begin position="252"/>
        <end position="415"/>
    </location>
</feature>
<dbReference type="STRING" id="35525.A0A164RSE8"/>
<dbReference type="InterPro" id="IPR012337">
    <property type="entry name" value="RNaseH-like_sf"/>
</dbReference>
<proteinExistence type="predicted"/>
<dbReference type="InterPro" id="IPR050951">
    <property type="entry name" value="Retrovirus_Pol_polyprotein"/>
</dbReference>
<dbReference type="Gene3D" id="3.10.20.370">
    <property type="match status" value="1"/>
</dbReference>
<dbReference type="InterPro" id="IPR043502">
    <property type="entry name" value="DNA/RNA_pol_sf"/>
</dbReference>
<dbReference type="FunFam" id="3.10.20.370:FF:000001">
    <property type="entry name" value="Retrovirus-related Pol polyprotein from transposon 17.6-like protein"/>
    <property type="match status" value="1"/>
</dbReference>
<evidence type="ECO:0000313" key="11">
    <source>
        <dbReference type="Proteomes" id="UP000076858"/>
    </source>
</evidence>
<keyword evidence="4" id="KW-0540">Nuclease</keyword>
<dbReference type="Pfam" id="PF17917">
    <property type="entry name" value="RT_RNaseH"/>
    <property type="match status" value="1"/>
</dbReference>
<gene>
    <name evidence="10" type="ORF">APZ42_027016</name>
</gene>
<comment type="caution">
    <text evidence="10">The sequence shown here is derived from an EMBL/GenBank/DDBJ whole genome shotgun (WGS) entry which is preliminary data.</text>
</comment>
<evidence type="ECO:0000256" key="7">
    <source>
        <dbReference type="ARBA" id="ARBA00022918"/>
    </source>
</evidence>
<evidence type="ECO:0000256" key="4">
    <source>
        <dbReference type="ARBA" id="ARBA00022722"/>
    </source>
</evidence>
<dbReference type="SUPFAM" id="SSF53098">
    <property type="entry name" value="Ribonuclease H-like"/>
    <property type="match status" value="1"/>
</dbReference>
<dbReference type="AlphaFoldDB" id="A0A164RSE8"/>
<dbReference type="EC" id="2.7.7.49" evidence="1"/>
<accession>A0A164RSE8</accession>
<dbReference type="EMBL" id="LRGB01002159">
    <property type="protein sequence ID" value="KZS08900.1"/>
    <property type="molecule type" value="Genomic_DNA"/>
</dbReference>
<dbReference type="Gene3D" id="1.10.340.70">
    <property type="match status" value="1"/>
</dbReference>
<evidence type="ECO:0000256" key="5">
    <source>
        <dbReference type="ARBA" id="ARBA00022759"/>
    </source>
</evidence>
<dbReference type="FunFam" id="3.30.70.270:FF:000020">
    <property type="entry name" value="Transposon Tf2-6 polyprotein-like Protein"/>
    <property type="match status" value="1"/>
</dbReference>
<dbReference type="Gene3D" id="3.30.70.270">
    <property type="match status" value="1"/>
</dbReference>
<evidence type="ECO:0000313" key="10">
    <source>
        <dbReference type="EMBL" id="KZS08900.1"/>
    </source>
</evidence>
<dbReference type="SUPFAM" id="SSF56672">
    <property type="entry name" value="DNA/RNA polymerases"/>
    <property type="match status" value="1"/>
</dbReference>
<keyword evidence="2" id="KW-0808">Transferase</keyword>
<keyword evidence="5" id="KW-0255">Endonuclease</keyword>
<dbReference type="GO" id="GO:0016787">
    <property type="term" value="F:hydrolase activity"/>
    <property type="evidence" value="ECO:0007669"/>
    <property type="project" value="UniProtKB-KW"/>
</dbReference>
<feature type="region of interest" description="Disordered" evidence="8">
    <location>
        <begin position="558"/>
        <end position="621"/>
    </location>
</feature>
<evidence type="ECO:0000256" key="6">
    <source>
        <dbReference type="ARBA" id="ARBA00022801"/>
    </source>
</evidence>
<dbReference type="InterPro" id="IPR041373">
    <property type="entry name" value="RT_RNaseH"/>
</dbReference>
<dbReference type="Proteomes" id="UP000076858">
    <property type="component" value="Unassembled WGS sequence"/>
</dbReference>
<dbReference type="Pfam" id="PF17921">
    <property type="entry name" value="Integrase_H2C2"/>
    <property type="match status" value="1"/>
</dbReference>
<dbReference type="InterPro" id="IPR001584">
    <property type="entry name" value="Integrase_cat-core"/>
</dbReference>
<name>A0A164RSE8_9CRUS</name>
<keyword evidence="3" id="KW-0548">Nucleotidyltransferase</keyword>
<dbReference type="GO" id="GO:0015074">
    <property type="term" value="P:DNA integration"/>
    <property type="evidence" value="ECO:0007669"/>
    <property type="project" value="InterPro"/>
</dbReference>
<evidence type="ECO:0000256" key="1">
    <source>
        <dbReference type="ARBA" id="ARBA00012493"/>
    </source>
</evidence>
<reference evidence="10 11" key="1">
    <citation type="submission" date="2016-03" db="EMBL/GenBank/DDBJ databases">
        <title>EvidentialGene: Evidence-directed Construction of Genes on Genomes.</title>
        <authorList>
            <person name="Gilbert D.G."/>
            <person name="Choi J.-H."/>
            <person name="Mockaitis K."/>
            <person name="Colbourne J."/>
            <person name="Pfrender M."/>
        </authorList>
    </citation>
    <scope>NUCLEOTIDE SEQUENCE [LARGE SCALE GENOMIC DNA]</scope>
    <source>
        <strain evidence="10 11">Xinb3</strain>
        <tissue evidence="10">Complete organism</tissue>
    </source>
</reference>
<dbReference type="GO" id="GO:0042575">
    <property type="term" value="C:DNA polymerase complex"/>
    <property type="evidence" value="ECO:0007669"/>
    <property type="project" value="UniProtKB-ARBA"/>
</dbReference>
<dbReference type="Pfam" id="PF00665">
    <property type="entry name" value="rve"/>
    <property type="match status" value="1"/>
</dbReference>
<sequence>MVVKNVKTLRSFIGVASFFRKFVPGFSVVAQPLFKLLKKNVPWSWGTEQEESKKKLVELLTTAPVLAHYNEDIEVVVQTDASQEGLGAVLLQDGGDGPRPISYISRGLNDVEKRQHCNELECLALVWALEKFRPYVYGKKFKVETDSSAVKWLFSKKEVGKFGRWVLALQEYDFEVCHIRGKTNSVADGLSRNPLVETTDASGHMGVEKTLARVLQRYWWPRVTVDVRKYALSCLFCQLHKHQTGTPFCLLQPIAPPTSCFESIVIDHLGPFKLTEEGNQHIIVAIDALSKYVELEAVPDTTAANVVRFLNNNIVHRFGTPVRIVSDQGTAYTAKEVADALEEWKIEHVFATGEHPHTSGLVERANRTLTLACAAYVNTEQNDWDKHLREAAYAINTAKQSTTEKMPFELVFGRVPRTPLENSLSWPTDRPQSFYEFRSRVEEMRKEVYLRIIRKQSKTKALVDLRRRVMQPLQPGEFVLVRRKAKKKGKTRKFLPKFTGPFQVVKRVKSGDNICETTYLVEDPPGRRTVRKFRRFNAHVSKIRKFRPREVVFDESEEEEDVTALEQLPEPEKPPRRGRRKSTTTSRVDSLPANPQPPPLPPSSRGRQRKRPNYLKDYVTE</sequence>
<dbReference type="InterPro" id="IPR036397">
    <property type="entry name" value="RNaseH_sf"/>
</dbReference>
<dbReference type="GO" id="GO:0003676">
    <property type="term" value="F:nucleic acid binding"/>
    <property type="evidence" value="ECO:0007669"/>
    <property type="project" value="InterPro"/>
</dbReference>
<evidence type="ECO:0000259" key="9">
    <source>
        <dbReference type="PROSITE" id="PS50994"/>
    </source>
</evidence>
<evidence type="ECO:0000256" key="3">
    <source>
        <dbReference type="ARBA" id="ARBA00022695"/>
    </source>
</evidence>
<dbReference type="InterPro" id="IPR041588">
    <property type="entry name" value="Integrase_H2C2"/>
</dbReference>
<dbReference type="FunFam" id="3.30.420.10:FF:000032">
    <property type="entry name" value="Retrovirus-related Pol polyprotein from transposon 297-like Protein"/>
    <property type="match status" value="1"/>
</dbReference>
<keyword evidence="7" id="KW-0695">RNA-directed DNA polymerase</keyword>
<protein>
    <recommendedName>
        <fullName evidence="1">RNA-directed DNA polymerase</fullName>
        <ecNumber evidence="1">2.7.7.49</ecNumber>
    </recommendedName>
</protein>
<dbReference type="Gene3D" id="3.30.420.10">
    <property type="entry name" value="Ribonuclease H-like superfamily/Ribonuclease H"/>
    <property type="match status" value="1"/>
</dbReference>
<dbReference type="GO" id="GO:0003964">
    <property type="term" value="F:RNA-directed DNA polymerase activity"/>
    <property type="evidence" value="ECO:0007669"/>
    <property type="project" value="UniProtKB-KW"/>
</dbReference>
<keyword evidence="11" id="KW-1185">Reference proteome</keyword>
<dbReference type="InterPro" id="IPR043128">
    <property type="entry name" value="Rev_trsase/Diguanyl_cyclase"/>
</dbReference>
<keyword evidence="6" id="KW-0378">Hydrolase</keyword>
<organism evidence="10 11">
    <name type="scientific">Daphnia magna</name>
    <dbReference type="NCBI Taxonomy" id="35525"/>
    <lineage>
        <taxon>Eukaryota</taxon>
        <taxon>Metazoa</taxon>
        <taxon>Ecdysozoa</taxon>
        <taxon>Arthropoda</taxon>
        <taxon>Crustacea</taxon>
        <taxon>Branchiopoda</taxon>
        <taxon>Diplostraca</taxon>
        <taxon>Cladocera</taxon>
        <taxon>Anomopoda</taxon>
        <taxon>Daphniidae</taxon>
        <taxon>Daphnia</taxon>
    </lineage>
</organism>
<evidence type="ECO:0000256" key="8">
    <source>
        <dbReference type="SAM" id="MobiDB-lite"/>
    </source>
</evidence>
<dbReference type="PANTHER" id="PTHR37984">
    <property type="entry name" value="PROTEIN CBG26694"/>
    <property type="match status" value="1"/>
</dbReference>
<dbReference type="CDD" id="cd09274">
    <property type="entry name" value="RNase_HI_RT_Ty3"/>
    <property type="match status" value="1"/>
</dbReference>
<dbReference type="GO" id="GO:0004519">
    <property type="term" value="F:endonuclease activity"/>
    <property type="evidence" value="ECO:0007669"/>
    <property type="project" value="UniProtKB-KW"/>
</dbReference>